<evidence type="ECO:0000313" key="6">
    <source>
        <dbReference type="EMBL" id="MEU3711991.1"/>
    </source>
</evidence>
<name>A0ABV2Z2Z7_9ACTN</name>
<organism evidence="6 7">
    <name type="scientific">Streptomyces catenulae</name>
    <dbReference type="NCBI Taxonomy" id="66875"/>
    <lineage>
        <taxon>Bacteria</taxon>
        <taxon>Bacillati</taxon>
        <taxon>Actinomycetota</taxon>
        <taxon>Actinomycetes</taxon>
        <taxon>Kitasatosporales</taxon>
        <taxon>Streptomycetaceae</taxon>
        <taxon>Streptomyces</taxon>
    </lineage>
</organism>
<dbReference type="PANTHER" id="PTHR44379:SF2">
    <property type="entry name" value="BLR6218 PROTEIN"/>
    <property type="match status" value="1"/>
</dbReference>
<dbReference type="InterPro" id="IPR036010">
    <property type="entry name" value="2Fe-2S_ferredoxin-like_sf"/>
</dbReference>
<dbReference type="RefSeq" id="WP_030286464.1">
    <property type="nucleotide sequence ID" value="NZ_JBEZVI010000014.1"/>
</dbReference>
<keyword evidence="3" id="KW-0408">Iron</keyword>
<gene>
    <name evidence="6" type="ORF">AB0E61_18080</name>
</gene>
<evidence type="ECO:0000256" key="2">
    <source>
        <dbReference type="ARBA" id="ARBA00022723"/>
    </source>
</evidence>
<keyword evidence="2" id="KW-0479">Metal-binding</keyword>
<keyword evidence="7" id="KW-1185">Reference proteome</keyword>
<evidence type="ECO:0000256" key="4">
    <source>
        <dbReference type="ARBA" id="ARBA00023014"/>
    </source>
</evidence>
<protein>
    <submittedName>
        <fullName evidence="6">2Fe-2S iron-sulfur cluster-binding protein</fullName>
    </submittedName>
</protein>
<dbReference type="SUPFAM" id="SSF47741">
    <property type="entry name" value="CO dehydrogenase ISP C-domain like"/>
    <property type="match status" value="1"/>
</dbReference>
<feature type="domain" description="[2Fe-2S]-binding" evidence="5">
    <location>
        <begin position="78"/>
        <end position="145"/>
    </location>
</feature>
<dbReference type="Gene3D" id="3.10.20.30">
    <property type="match status" value="1"/>
</dbReference>
<dbReference type="PANTHER" id="PTHR44379">
    <property type="entry name" value="OXIDOREDUCTASE WITH IRON-SULFUR SUBUNIT"/>
    <property type="match status" value="1"/>
</dbReference>
<accession>A0ABV2Z2Z7</accession>
<dbReference type="InterPro" id="IPR036884">
    <property type="entry name" value="2Fe-2S-bd_dom_sf"/>
</dbReference>
<evidence type="ECO:0000259" key="5">
    <source>
        <dbReference type="Pfam" id="PF01799"/>
    </source>
</evidence>
<proteinExistence type="predicted"/>
<reference evidence="6 7" key="1">
    <citation type="submission" date="2024-06" db="EMBL/GenBank/DDBJ databases">
        <title>The Natural Products Discovery Center: Release of the First 8490 Sequenced Strains for Exploring Actinobacteria Biosynthetic Diversity.</title>
        <authorList>
            <person name="Kalkreuter E."/>
            <person name="Kautsar S.A."/>
            <person name="Yang D."/>
            <person name="Bader C.D."/>
            <person name="Teijaro C.N."/>
            <person name="Fluegel L."/>
            <person name="Davis C.M."/>
            <person name="Simpson J.R."/>
            <person name="Lauterbach L."/>
            <person name="Steele A.D."/>
            <person name="Gui C."/>
            <person name="Meng S."/>
            <person name="Li G."/>
            <person name="Viehrig K."/>
            <person name="Ye F."/>
            <person name="Su P."/>
            <person name="Kiefer A.F."/>
            <person name="Nichols A."/>
            <person name="Cepeda A.J."/>
            <person name="Yan W."/>
            <person name="Fan B."/>
            <person name="Jiang Y."/>
            <person name="Adhikari A."/>
            <person name="Zheng C.-J."/>
            <person name="Schuster L."/>
            <person name="Cowan T.M."/>
            <person name="Smanski M.J."/>
            <person name="Chevrette M.G."/>
            <person name="De Carvalho L.P.S."/>
            <person name="Shen B."/>
        </authorList>
    </citation>
    <scope>NUCLEOTIDE SEQUENCE [LARGE SCALE GENOMIC DNA]</scope>
    <source>
        <strain evidence="6 7">NPDC033039</strain>
    </source>
</reference>
<keyword evidence="4" id="KW-0411">Iron-sulfur</keyword>
<evidence type="ECO:0000256" key="3">
    <source>
        <dbReference type="ARBA" id="ARBA00023004"/>
    </source>
</evidence>
<dbReference type="SUPFAM" id="SSF54292">
    <property type="entry name" value="2Fe-2S ferredoxin-like"/>
    <property type="match status" value="1"/>
</dbReference>
<comment type="caution">
    <text evidence="6">The sequence shown here is derived from an EMBL/GenBank/DDBJ whole genome shotgun (WGS) entry which is preliminary data.</text>
</comment>
<keyword evidence="1" id="KW-0001">2Fe-2S</keyword>
<sequence>MKDESTVWTTIVNGVRHVLAARPAARLVDVLTDQADLTTTHRDCTTMTCGECTVLMDGSCVRACAVTVGQAAGRKITTVEGLAPQGQMLPVQLAFLDKDVFSCAHCGPYRAMSAVKLIAGGRADSFARVTGWLRHNRCRCPERRPVRSRPRRAAEG</sequence>
<dbReference type="EMBL" id="JBEZVI010000014">
    <property type="protein sequence ID" value="MEU3711991.1"/>
    <property type="molecule type" value="Genomic_DNA"/>
</dbReference>
<dbReference type="InterPro" id="IPR002888">
    <property type="entry name" value="2Fe-2S-bd"/>
</dbReference>
<dbReference type="Proteomes" id="UP001550853">
    <property type="component" value="Unassembled WGS sequence"/>
</dbReference>
<dbReference type="InterPro" id="IPR051452">
    <property type="entry name" value="Diverse_Oxidoreductases"/>
</dbReference>
<evidence type="ECO:0000256" key="1">
    <source>
        <dbReference type="ARBA" id="ARBA00022714"/>
    </source>
</evidence>
<dbReference type="Gene3D" id="1.10.150.120">
    <property type="entry name" value="[2Fe-2S]-binding domain"/>
    <property type="match status" value="1"/>
</dbReference>
<evidence type="ECO:0000313" key="7">
    <source>
        <dbReference type="Proteomes" id="UP001550853"/>
    </source>
</evidence>
<dbReference type="Pfam" id="PF01799">
    <property type="entry name" value="Fer2_2"/>
    <property type="match status" value="1"/>
</dbReference>
<dbReference type="InterPro" id="IPR012675">
    <property type="entry name" value="Beta-grasp_dom_sf"/>
</dbReference>